<evidence type="ECO:0000256" key="1">
    <source>
        <dbReference type="ARBA" id="ARBA00002494"/>
    </source>
</evidence>
<evidence type="ECO:0000256" key="2">
    <source>
        <dbReference type="ARBA" id="ARBA00015816"/>
    </source>
</evidence>
<dbReference type="RefSeq" id="WP_114125349.1">
    <property type="nucleotide sequence ID" value="NZ_QOUI01000002.1"/>
</dbReference>
<evidence type="ECO:0000256" key="9">
    <source>
        <dbReference type="ARBA" id="ARBA00034078"/>
    </source>
</evidence>
<dbReference type="GO" id="GO:0016705">
    <property type="term" value="F:oxidoreductase activity, acting on paired donors, with incorporation or reduction of molecular oxygen"/>
    <property type="evidence" value="ECO:0007669"/>
    <property type="project" value="UniProtKB-ARBA"/>
</dbReference>
<dbReference type="InterPro" id="IPR006311">
    <property type="entry name" value="TAT_signal"/>
</dbReference>
<dbReference type="GO" id="GO:0016020">
    <property type="term" value="C:membrane"/>
    <property type="evidence" value="ECO:0007669"/>
    <property type="project" value="InterPro"/>
</dbReference>
<dbReference type="InterPro" id="IPR005805">
    <property type="entry name" value="Rieske_Fe-S_prot_C"/>
</dbReference>
<dbReference type="AlphaFoldDB" id="A0A367YXW9"/>
<dbReference type="Proteomes" id="UP000252770">
    <property type="component" value="Unassembled WGS sequence"/>
</dbReference>
<dbReference type="GO" id="GO:0004497">
    <property type="term" value="F:monooxygenase activity"/>
    <property type="evidence" value="ECO:0007669"/>
    <property type="project" value="UniProtKB-ARBA"/>
</dbReference>
<keyword evidence="7" id="KW-1015">Disulfide bond</keyword>
<evidence type="ECO:0000256" key="7">
    <source>
        <dbReference type="ARBA" id="ARBA00023157"/>
    </source>
</evidence>
<feature type="domain" description="Rieske" evidence="11">
    <location>
        <begin position="50"/>
        <end position="142"/>
    </location>
</feature>
<reference evidence="12 13" key="1">
    <citation type="submission" date="2018-07" db="EMBL/GenBank/DDBJ databases">
        <title>Desertimonas flava gen. nov. sp. nov.</title>
        <authorList>
            <person name="Liu S."/>
        </authorList>
    </citation>
    <scope>NUCLEOTIDE SEQUENCE [LARGE SCALE GENOMIC DNA]</scope>
    <source>
        <strain evidence="12 13">16Sb5-5</strain>
    </source>
</reference>
<sequence>MPSVETPGLRTDRRGLLRGGGLAALALGGGALAGCSGQEQPSPTTSTGGPPGIDAASVPVGGGVVLEDADYVVTQPTEGEFRAFSKVCTHQGCAVSEVADDQITCFCHGSVFSGTDGSVLQGPAEQPLPETPVTVEGTRVVIG</sequence>
<dbReference type="SUPFAM" id="SSF50022">
    <property type="entry name" value="ISP domain"/>
    <property type="match status" value="1"/>
</dbReference>
<dbReference type="PROSITE" id="PS51296">
    <property type="entry name" value="RIESKE"/>
    <property type="match status" value="1"/>
</dbReference>
<protein>
    <recommendedName>
        <fullName evidence="2">Cytochrome bc1 complex Rieske iron-sulfur subunit</fullName>
    </recommendedName>
    <alternativeName>
        <fullName evidence="8">Cytochrome bc1 reductase complex subunit QcrA</fullName>
    </alternativeName>
</protein>
<dbReference type="Gene3D" id="2.102.10.10">
    <property type="entry name" value="Rieske [2Fe-2S] iron-sulphur domain"/>
    <property type="match status" value="1"/>
</dbReference>
<organism evidence="12 13">
    <name type="scientific">Desertihabitans brevis</name>
    <dbReference type="NCBI Taxonomy" id="2268447"/>
    <lineage>
        <taxon>Bacteria</taxon>
        <taxon>Bacillati</taxon>
        <taxon>Actinomycetota</taxon>
        <taxon>Actinomycetes</taxon>
        <taxon>Propionibacteriales</taxon>
        <taxon>Propionibacteriaceae</taxon>
        <taxon>Desertihabitans</taxon>
    </lineage>
</organism>
<comment type="caution">
    <text evidence="12">The sequence shown here is derived from an EMBL/GenBank/DDBJ whole genome shotgun (WGS) entry which is preliminary data.</text>
</comment>
<evidence type="ECO:0000256" key="8">
    <source>
        <dbReference type="ARBA" id="ARBA00029586"/>
    </source>
</evidence>
<gene>
    <name evidence="12" type="ORF">DT076_03875</name>
</gene>
<feature type="region of interest" description="Disordered" evidence="10">
    <location>
        <begin position="33"/>
        <end position="59"/>
    </location>
</feature>
<dbReference type="GO" id="GO:0046872">
    <property type="term" value="F:metal ion binding"/>
    <property type="evidence" value="ECO:0007669"/>
    <property type="project" value="UniProtKB-KW"/>
</dbReference>
<dbReference type="Pfam" id="PF00355">
    <property type="entry name" value="Rieske"/>
    <property type="match status" value="1"/>
</dbReference>
<dbReference type="EMBL" id="QOUI01000002">
    <property type="protein sequence ID" value="RCK70577.1"/>
    <property type="molecule type" value="Genomic_DNA"/>
</dbReference>
<dbReference type="CDD" id="cd03467">
    <property type="entry name" value="Rieske"/>
    <property type="match status" value="1"/>
</dbReference>
<evidence type="ECO:0000256" key="5">
    <source>
        <dbReference type="ARBA" id="ARBA00023004"/>
    </source>
</evidence>
<keyword evidence="5" id="KW-0408">Iron</keyword>
<keyword evidence="3" id="KW-0001">2Fe-2S</keyword>
<keyword evidence="13" id="KW-1185">Reference proteome</keyword>
<dbReference type="PRINTS" id="PR00162">
    <property type="entry name" value="RIESKE"/>
</dbReference>
<evidence type="ECO:0000256" key="10">
    <source>
        <dbReference type="SAM" id="MobiDB-lite"/>
    </source>
</evidence>
<name>A0A367YXW9_9ACTN</name>
<evidence type="ECO:0000256" key="3">
    <source>
        <dbReference type="ARBA" id="ARBA00022714"/>
    </source>
</evidence>
<dbReference type="GO" id="GO:0051537">
    <property type="term" value="F:2 iron, 2 sulfur cluster binding"/>
    <property type="evidence" value="ECO:0007669"/>
    <property type="project" value="UniProtKB-KW"/>
</dbReference>
<proteinExistence type="predicted"/>
<evidence type="ECO:0000313" key="13">
    <source>
        <dbReference type="Proteomes" id="UP000252770"/>
    </source>
</evidence>
<evidence type="ECO:0000256" key="4">
    <source>
        <dbReference type="ARBA" id="ARBA00022723"/>
    </source>
</evidence>
<dbReference type="InterPro" id="IPR036922">
    <property type="entry name" value="Rieske_2Fe-2S_sf"/>
</dbReference>
<evidence type="ECO:0000259" key="11">
    <source>
        <dbReference type="PROSITE" id="PS51296"/>
    </source>
</evidence>
<dbReference type="PANTHER" id="PTHR10134">
    <property type="entry name" value="CYTOCHROME B-C1 COMPLEX SUBUNIT RIESKE, MITOCHONDRIAL"/>
    <property type="match status" value="1"/>
</dbReference>
<comment type="cofactor">
    <cofactor evidence="9">
        <name>[2Fe-2S] cluster</name>
        <dbReference type="ChEBI" id="CHEBI:190135"/>
    </cofactor>
</comment>
<keyword evidence="6" id="KW-0411">Iron-sulfur</keyword>
<dbReference type="InterPro" id="IPR014349">
    <property type="entry name" value="Rieske_Fe-S_prot"/>
</dbReference>
<dbReference type="InterPro" id="IPR017941">
    <property type="entry name" value="Rieske_2Fe-2S"/>
</dbReference>
<evidence type="ECO:0000256" key="6">
    <source>
        <dbReference type="ARBA" id="ARBA00023014"/>
    </source>
</evidence>
<keyword evidence="4" id="KW-0479">Metal-binding</keyword>
<evidence type="ECO:0000313" key="12">
    <source>
        <dbReference type="EMBL" id="RCK70577.1"/>
    </source>
</evidence>
<comment type="function">
    <text evidence="1">Iron-sulfur subunit of the cytochrome bc1 complex, an essential component of the respiratory electron transport chain required for ATP synthesis. The bc1 complex catalyzes the oxidation of menaquinol and the reduction of cytochrome c in the respiratory chain. The bc1 complex operates through a Q-cycle mechanism that couples electron transfer to generation of the proton gradient that drives ATP synthesis.</text>
</comment>
<accession>A0A367YXW9</accession>
<dbReference type="FunFam" id="2.102.10.10:FF:000016">
    <property type="entry name" value="Nitrite reductase/ring-hydroxylating ferredoxin subunit"/>
    <property type="match status" value="1"/>
</dbReference>
<dbReference type="PROSITE" id="PS51318">
    <property type="entry name" value="TAT"/>
    <property type="match status" value="1"/>
</dbReference>